<dbReference type="InterPro" id="IPR012337">
    <property type="entry name" value="RNaseH-like_sf"/>
</dbReference>
<name>A0ABQ9IC04_9NEOP</name>
<dbReference type="EMBL" id="JARBHB010000002">
    <property type="protein sequence ID" value="KAJ8894191.1"/>
    <property type="molecule type" value="Genomic_DNA"/>
</dbReference>
<gene>
    <name evidence="2" type="ORF">PR048_006801</name>
</gene>
<feature type="domain" description="Integrase catalytic" evidence="1">
    <location>
        <begin position="1"/>
        <end position="156"/>
    </location>
</feature>
<sequence>MFGALPQSKAGTKYIFVRMDIFTKYTRLYALSKANTEVLLGKMRSFIQEVGKPEVVLSEKGTQFISGLWQQELDELNIVPSTVSVRHLQGNPVEHIMKTIGSTLRTYLHVATSVTPHDALTYQRSEPLNVLSIPKLPDMQDASMEQQPLQREVQQLISTRLYSEALKRKGGSKLSKLNNLEVGELVLVKTNLISSLWSQVMKKFFHLYEGPNEIYDVKQINCYPVSDPITKQIVGNYNIRALRKFVKWVVEAE</sequence>
<proteinExistence type="predicted"/>
<keyword evidence="3" id="KW-1185">Reference proteome</keyword>
<dbReference type="PANTHER" id="PTHR37984:SF5">
    <property type="entry name" value="PROTEIN NYNRIN-LIKE"/>
    <property type="match status" value="1"/>
</dbReference>
<accession>A0ABQ9IC04</accession>
<protein>
    <recommendedName>
        <fullName evidence="1">Integrase catalytic domain-containing protein</fullName>
    </recommendedName>
</protein>
<evidence type="ECO:0000259" key="1">
    <source>
        <dbReference type="PROSITE" id="PS50994"/>
    </source>
</evidence>
<dbReference type="InterPro" id="IPR001584">
    <property type="entry name" value="Integrase_cat-core"/>
</dbReference>
<dbReference type="SUPFAM" id="SSF53098">
    <property type="entry name" value="Ribonuclease H-like"/>
    <property type="match status" value="1"/>
</dbReference>
<comment type="caution">
    <text evidence="2">The sequence shown here is derived from an EMBL/GenBank/DDBJ whole genome shotgun (WGS) entry which is preliminary data.</text>
</comment>
<dbReference type="Gene3D" id="3.30.420.10">
    <property type="entry name" value="Ribonuclease H-like superfamily/Ribonuclease H"/>
    <property type="match status" value="1"/>
</dbReference>
<dbReference type="PANTHER" id="PTHR37984">
    <property type="entry name" value="PROTEIN CBG26694"/>
    <property type="match status" value="1"/>
</dbReference>
<dbReference type="Proteomes" id="UP001159363">
    <property type="component" value="Chromosome 2"/>
</dbReference>
<dbReference type="InterPro" id="IPR036397">
    <property type="entry name" value="RNaseH_sf"/>
</dbReference>
<evidence type="ECO:0000313" key="2">
    <source>
        <dbReference type="EMBL" id="KAJ8894191.1"/>
    </source>
</evidence>
<dbReference type="PROSITE" id="PS50994">
    <property type="entry name" value="INTEGRASE"/>
    <property type="match status" value="1"/>
</dbReference>
<reference evidence="2 3" key="1">
    <citation type="submission" date="2023-02" db="EMBL/GenBank/DDBJ databases">
        <title>LHISI_Scaffold_Assembly.</title>
        <authorList>
            <person name="Stuart O.P."/>
            <person name="Cleave R."/>
            <person name="Magrath M.J.L."/>
            <person name="Mikheyev A.S."/>
        </authorList>
    </citation>
    <scope>NUCLEOTIDE SEQUENCE [LARGE SCALE GENOMIC DNA]</scope>
    <source>
        <strain evidence="2">Daus_M_001</strain>
        <tissue evidence="2">Leg muscle</tissue>
    </source>
</reference>
<evidence type="ECO:0000313" key="3">
    <source>
        <dbReference type="Proteomes" id="UP001159363"/>
    </source>
</evidence>
<dbReference type="InterPro" id="IPR050951">
    <property type="entry name" value="Retrovirus_Pol_polyprotein"/>
</dbReference>
<organism evidence="2 3">
    <name type="scientific">Dryococelus australis</name>
    <dbReference type="NCBI Taxonomy" id="614101"/>
    <lineage>
        <taxon>Eukaryota</taxon>
        <taxon>Metazoa</taxon>
        <taxon>Ecdysozoa</taxon>
        <taxon>Arthropoda</taxon>
        <taxon>Hexapoda</taxon>
        <taxon>Insecta</taxon>
        <taxon>Pterygota</taxon>
        <taxon>Neoptera</taxon>
        <taxon>Polyneoptera</taxon>
        <taxon>Phasmatodea</taxon>
        <taxon>Verophasmatodea</taxon>
        <taxon>Anareolatae</taxon>
        <taxon>Phasmatidae</taxon>
        <taxon>Eurycanthinae</taxon>
        <taxon>Dryococelus</taxon>
    </lineage>
</organism>